<dbReference type="Proteomes" id="UP001055940">
    <property type="component" value="Chromosome"/>
</dbReference>
<dbReference type="EMBL" id="CP099837">
    <property type="protein sequence ID" value="USY22685.1"/>
    <property type="molecule type" value="Genomic_DNA"/>
</dbReference>
<keyword evidence="4" id="KW-1185">Reference proteome</keyword>
<feature type="region of interest" description="Disordered" evidence="1">
    <location>
        <begin position="121"/>
        <end position="203"/>
    </location>
</feature>
<feature type="signal peptide" evidence="2">
    <location>
        <begin position="1"/>
        <end position="37"/>
    </location>
</feature>
<accession>A0ABY5DI35</accession>
<dbReference type="Gene3D" id="2.180.10.10">
    <property type="entry name" value="RHS repeat-associated core"/>
    <property type="match status" value="1"/>
</dbReference>
<dbReference type="RefSeq" id="WP_254421444.1">
    <property type="nucleotide sequence ID" value="NZ_CP099837.1"/>
</dbReference>
<gene>
    <name evidence="3" type="ORF">NE857_14375</name>
</gene>
<name>A0ABY5DI35_9ACTN</name>
<evidence type="ECO:0000256" key="1">
    <source>
        <dbReference type="SAM" id="MobiDB-lite"/>
    </source>
</evidence>
<sequence length="1316" mass="142717">MSDIPRNSATRRRKKPFTSFLAVVMVAGLASTVPASALSYNDRPDVNLEESVAGSDAVQAAISTDSAVADAAVSTLDQPAWPEAETVVFGEAAESHALSAAGEGGPVLVEGVSGEEFEQWVSPLPDVAEPDDVASERRAPAEPESEIPQPEQESTGEENSEPEVERPSPQPEPEITPLPEDEAEEPEPESSEAEDQPAGPVTSAQVEVLDRAAATELGLSGLALRVTRLDEVEESGPVRVEVDYSGFASAYGADYGSRLQLVALTECEDPESTGCWSTHELDAHNDPGAQTLTALAPATTGGTLLAAVASGSGEEGTGDYGATPLNSSSTWNIGVQTGDFSWSYPMETPQVAGGLQPQISLGYSSQSVDGRTSDTNNQTSWIGEGFDYHPGYIERQYKLCQDDGDQIPDLCWSRHNATLNLGGRATELLYVDGDWVPKNDDGSKIERLTGATNGDNDGEHWKVTTTDGTQYYFGLNRLPGHSSGDEETNSAWTVPVFGNDSGEPCHKSNLDDAWCDQAWRWNLDYVVDLHGNALAHYYQAENNNYGLNFSSDPVEYDRGGYLKRTAYGLRDNNAQATAPAQVVYSVGERCVDEDFGCKAADRKESNAKYWPDTPLDQECDDDCAGQHNATFWTTKKLNKITTQLHDGDGYVTVDSWELKHSFPAPGDGTDPALWLDSITHTGHTGDGTESMPAVTFAGTPMPNRIDSTTDGLAPMNKWRITAVYTETGGQVDISYAEPACDPASLPAAHTNTEACFPVIRTHRGGADDITDWFAKYVVTELVEVDLVGGQPDVITSYDYVGDGAWRYMDADGFVREDRRTWSQWRGFDRVIVRKGHPDEVRTETEYLFYQGMDGDHLLSGKRSVSVSDSTGTSVTDDEVFNGQTREVIARDGVDGEVVSKAITTPWKRKTAERTFSWGTVEAHMLSTKQTDAYTALQDGSFRQTRTVNTFDEFGMVTSVHDQGDVTDDTDDQCTTTTFARNTGLHLLDLVARTRTVAVACGEQTSVAEGTIADTRFVYDGKNYGQAPTRGLVSQTERLAEHEGETSEYQVVSTSAFDSFGRPLETTDAQGHTTTIEYSDVVAGGAPKSVVTTNPLGHEQTISMDHRSKPLAIIDAEGNKTEVAYDSLGRITDVWLADRTGAASMSPSMSFEYNITKNAPSSVVSRVLGPDGDYVTGIQILDGFLRERQTQNPAPGGGRVLTDVFYDSRGNAVIEREPYFNEQEPGQVLFVVNNHDEIPRWARTHFDGSGRATDIVSMSRGVEQWSTSIEHQGDRTLVTEPEGGVGSTSITDARGRLVERRDHHGPEPEQGPGVLAV</sequence>
<feature type="compositionally biased region" description="Acidic residues" evidence="1">
    <location>
        <begin position="179"/>
        <end position="195"/>
    </location>
</feature>
<reference evidence="3" key="1">
    <citation type="submission" date="2022-06" db="EMBL/GenBank/DDBJ databases">
        <authorList>
            <person name="Ping M."/>
        </authorList>
    </citation>
    <scope>NUCLEOTIDE SEQUENCE</scope>
    <source>
        <strain evidence="3">JCM11759T</strain>
    </source>
</reference>
<evidence type="ECO:0000313" key="3">
    <source>
        <dbReference type="EMBL" id="USY22685.1"/>
    </source>
</evidence>
<feature type="chain" id="PRO_5045306889" description="YD repeat-containing protein" evidence="2">
    <location>
        <begin position="38"/>
        <end position="1316"/>
    </location>
</feature>
<evidence type="ECO:0000313" key="4">
    <source>
        <dbReference type="Proteomes" id="UP001055940"/>
    </source>
</evidence>
<feature type="region of interest" description="Disordered" evidence="1">
    <location>
        <begin position="1269"/>
        <end position="1292"/>
    </location>
</feature>
<proteinExistence type="predicted"/>
<evidence type="ECO:0008006" key="5">
    <source>
        <dbReference type="Google" id="ProtNLM"/>
    </source>
</evidence>
<protein>
    <recommendedName>
        <fullName evidence="5">YD repeat-containing protein</fullName>
    </recommendedName>
</protein>
<keyword evidence="2" id="KW-0732">Signal</keyword>
<organism evidence="3 4">
    <name type="scientific">Nocardiopsis exhalans</name>
    <dbReference type="NCBI Taxonomy" id="163604"/>
    <lineage>
        <taxon>Bacteria</taxon>
        <taxon>Bacillati</taxon>
        <taxon>Actinomycetota</taxon>
        <taxon>Actinomycetes</taxon>
        <taxon>Streptosporangiales</taxon>
        <taxon>Nocardiopsidaceae</taxon>
        <taxon>Nocardiopsis</taxon>
    </lineage>
</organism>
<evidence type="ECO:0000256" key="2">
    <source>
        <dbReference type="SAM" id="SignalP"/>
    </source>
</evidence>